<keyword evidence="3" id="KW-0732">Signal</keyword>
<feature type="region of interest" description="Disordered" evidence="2">
    <location>
        <begin position="207"/>
        <end position="235"/>
    </location>
</feature>
<accession>A0A928DRY3</accession>
<dbReference type="EMBL" id="SUVG01000003">
    <property type="protein sequence ID" value="MBE6421099.1"/>
    <property type="molecule type" value="Genomic_DNA"/>
</dbReference>
<evidence type="ECO:0000256" key="3">
    <source>
        <dbReference type="SAM" id="SignalP"/>
    </source>
</evidence>
<reference evidence="4" key="1">
    <citation type="submission" date="2019-04" db="EMBL/GenBank/DDBJ databases">
        <title>Evolution of Biomass-Degrading Anaerobic Consortia Revealed by Metagenomics.</title>
        <authorList>
            <person name="Peng X."/>
        </authorList>
    </citation>
    <scope>NUCLEOTIDE SEQUENCE</scope>
    <source>
        <strain evidence="4">SIG66</strain>
    </source>
</reference>
<dbReference type="Proteomes" id="UP000725649">
    <property type="component" value="Unassembled WGS sequence"/>
</dbReference>
<gene>
    <name evidence="4" type="ORF">E7027_03055</name>
</gene>
<sequence length="235" mass="26751">MKRSLLLLAVCALSSAVYAQSGAEQYTREQVLEVFSNYNPVVLENAKNNENYEAVLEAFISSYDKPVTAQNRFELIAVARNFDNSLLLRLWENSYKETLSMGSYAGTNISAQKQTARQDLLLIFGRIWANSVQLREMQLQEAKETLKKTRKDKTISKSLKQEKTDFLKDEIADLKSEIKALRKNPGEQIQQITDSYMAQLEQEVAAAFSSRKTEEESSQTENLQVKTNHKKPVAK</sequence>
<keyword evidence="1" id="KW-0175">Coiled coil</keyword>
<proteinExistence type="predicted"/>
<evidence type="ECO:0000313" key="5">
    <source>
        <dbReference type="Proteomes" id="UP000725649"/>
    </source>
</evidence>
<dbReference type="AlphaFoldDB" id="A0A928DRY3"/>
<evidence type="ECO:0000256" key="1">
    <source>
        <dbReference type="SAM" id="Coils"/>
    </source>
</evidence>
<feature type="coiled-coil region" evidence="1">
    <location>
        <begin position="132"/>
        <end position="184"/>
    </location>
</feature>
<protein>
    <submittedName>
        <fullName evidence="4">Ribosome-recycling factor</fullName>
    </submittedName>
</protein>
<evidence type="ECO:0000313" key="4">
    <source>
        <dbReference type="EMBL" id="MBE6421099.1"/>
    </source>
</evidence>
<organism evidence="4 5">
    <name type="scientific">Candidatus Avelusimicrobium gallicola</name>
    <dbReference type="NCBI Taxonomy" id="2562704"/>
    <lineage>
        <taxon>Bacteria</taxon>
        <taxon>Pseudomonadati</taxon>
        <taxon>Elusimicrobiota</taxon>
        <taxon>Elusimicrobia</taxon>
        <taxon>Elusimicrobiales</taxon>
        <taxon>Elusimicrobiaceae</taxon>
        <taxon>Candidatus Avelusimicrobium</taxon>
    </lineage>
</organism>
<feature type="chain" id="PRO_5036837255" evidence="3">
    <location>
        <begin position="20"/>
        <end position="235"/>
    </location>
</feature>
<feature type="signal peptide" evidence="3">
    <location>
        <begin position="1"/>
        <end position="19"/>
    </location>
</feature>
<name>A0A928DRY3_9BACT</name>
<evidence type="ECO:0000256" key="2">
    <source>
        <dbReference type="SAM" id="MobiDB-lite"/>
    </source>
</evidence>
<comment type="caution">
    <text evidence="4">The sequence shown here is derived from an EMBL/GenBank/DDBJ whole genome shotgun (WGS) entry which is preliminary data.</text>
</comment>